<proteinExistence type="predicted"/>
<dbReference type="STRING" id="290512.Paes_0208"/>
<organism evidence="2 3">
    <name type="scientific">Prosthecochloris aestuarii (strain DSM 271 / SK 413)</name>
    <dbReference type="NCBI Taxonomy" id="290512"/>
    <lineage>
        <taxon>Bacteria</taxon>
        <taxon>Pseudomonadati</taxon>
        <taxon>Chlorobiota</taxon>
        <taxon>Chlorobiia</taxon>
        <taxon>Chlorobiales</taxon>
        <taxon>Chlorobiaceae</taxon>
        <taxon>Prosthecochloris</taxon>
    </lineage>
</organism>
<dbReference type="HOGENOM" id="CLU_039893_2_0_10"/>
<dbReference type="PANTHER" id="PTHR16509:SF8">
    <property type="entry name" value="MANGANESE-DEPENDENT ADP-RIBOSE_CDP-ALCOHOL DIPHOSPHATASE"/>
    <property type="match status" value="1"/>
</dbReference>
<evidence type="ECO:0000313" key="2">
    <source>
        <dbReference type="EMBL" id="ACF45265.1"/>
    </source>
</evidence>
<dbReference type="KEGG" id="paa:Paes_0208"/>
<gene>
    <name evidence="2" type="ordered locus">Paes_0208</name>
</gene>
<dbReference type="PANTHER" id="PTHR16509">
    <property type="match status" value="1"/>
</dbReference>
<dbReference type="SUPFAM" id="SSF56300">
    <property type="entry name" value="Metallo-dependent phosphatases"/>
    <property type="match status" value="1"/>
</dbReference>
<feature type="domain" description="Calcineurin-like phosphoesterase" evidence="1">
    <location>
        <begin position="9"/>
        <end position="222"/>
    </location>
</feature>
<dbReference type="eggNOG" id="COG1409">
    <property type="taxonomic scope" value="Bacteria"/>
</dbReference>
<dbReference type="AlphaFoldDB" id="B4S3R9"/>
<dbReference type="GO" id="GO:0047631">
    <property type="term" value="F:ADP-ribose diphosphatase activity"/>
    <property type="evidence" value="ECO:0007669"/>
    <property type="project" value="TreeGrafter"/>
</dbReference>
<dbReference type="InterPro" id="IPR004843">
    <property type="entry name" value="Calcineurin-like_PHP"/>
</dbReference>
<sequence length="270" mass="30249">MTGSSITVRFGIVADIHMSDCAAEKARTVEDLEKCIDSLENEGITHLIQMGDLVEGPQENAEQQLDEVSAILNRFSGTIHHIIGNHCLDVPITTLMHRLALDAPYYTFRIGALRCIALHGMDITVASSPESPADRERRQLLHTEAMARQYTGAIGQQQIDWLKRELQTAADNREKVIICSHLPLHPETTDERHGILWNHREITNLLSGYPDIIACISGHYHPGGSHRQNGVHFLTIPAFCRRSEPPFFSYGIVEIRNTLLTVDNPKSQPH</sequence>
<dbReference type="EMBL" id="CP001108">
    <property type="protein sequence ID" value="ACF45265.1"/>
    <property type="molecule type" value="Genomic_DNA"/>
</dbReference>
<dbReference type="GO" id="GO:0030145">
    <property type="term" value="F:manganese ion binding"/>
    <property type="evidence" value="ECO:0007669"/>
    <property type="project" value="TreeGrafter"/>
</dbReference>
<evidence type="ECO:0000313" key="3">
    <source>
        <dbReference type="Proteomes" id="UP000002725"/>
    </source>
</evidence>
<dbReference type="RefSeq" id="WP_012504802.1">
    <property type="nucleotide sequence ID" value="NC_011059.1"/>
</dbReference>
<dbReference type="Proteomes" id="UP000002725">
    <property type="component" value="Chromosome"/>
</dbReference>
<accession>B4S3R9</accession>
<protein>
    <submittedName>
        <fullName evidence="2">Metallophosphoesterase</fullName>
    </submittedName>
</protein>
<dbReference type="InterPro" id="IPR029052">
    <property type="entry name" value="Metallo-depent_PP-like"/>
</dbReference>
<dbReference type="Gene3D" id="3.60.21.10">
    <property type="match status" value="1"/>
</dbReference>
<dbReference type="GO" id="GO:0047734">
    <property type="term" value="F:CDP-glycerol diphosphatase activity"/>
    <property type="evidence" value="ECO:0007669"/>
    <property type="project" value="TreeGrafter"/>
</dbReference>
<keyword evidence="3" id="KW-1185">Reference proteome</keyword>
<dbReference type="GO" id="GO:0008663">
    <property type="term" value="F:2',3'-cyclic-nucleotide 2'-phosphodiesterase activity"/>
    <property type="evidence" value="ECO:0007669"/>
    <property type="project" value="TreeGrafter"/>
</dbReference>
<name>B4S3R9_PROA2</name>
<evidence type="ECO:0000259" key="1">
    <source>
        <dbReference type="Pfam" id="PF00149"/>
    </source>
</evidence>
<dbReference type="Pfam" id="PF00149">
    <property type="entry name" value="Metallophos"/>
    <property type="match status" value="1"/>
</dbReference>
<reference evidence="2" key="1">
    <citation type="submission" date="2008-06" db="EMBL/GenBank/DDBJ databases">
        <title>Complete sequence of chromosome of Prosthecochloris aestuarii DSM 271.</title>
        <authorList>
            <consortium name="US DOE Joint Genome Institute"/>
            <person name="Lucas S."/>
            <person name="Copeland A."/>
            <person name="Lapidus A."/>
            <person name="Glavina del Rio T."/>
            <person name="Dalin E."/>
            <person name="Tice H."/>
            <person name="Bruce D."/>
            <person name="Goodwin L."/>
            <person name="Pitluck S."/>
            <person name="Schmutz J."/>
            <person name="Larimer F."/>
            <person name="Land M."/>
            <person name="Hauser L."/>
            <person name="Kyrpides N."/>
            <person name="Anderson I."/>
            <person name="Liu Z."/>
            <person name="Li T."/>
            <person name="Zhao F."/>
            <person name="Overmann J."/>
            <person name="Bryant D.A."/>
            <person name="Richardson P."/>
        </authorList>
    </citation>
    <scope>NUCLEOTIDE SEQUENCE [LARGE SCALE GENOMIC DNA]</scope>
    <source>
        <strain evidence="2">DSM 271</strain>
    </source>
</reference>